<evidence type="ECO:0000256" key="2">
    <source>
        <dbReference type="RuleBase" id="RU361220"/>
    </source>
</evidence>
<feature type="region of interest" description="Disordered" evidence="3">
    <location>
        <begin position="1"/>
        <end position="28"/>
    </location>
</feature>
<organism evidence="4 5">
    <name type="scientific">Novosphingobium aquiterrae</name>
    <dbReference type="NCBI Taxonomy" id="624388"/>
    <lineage>
        <taxon>Bacteria</taxon>
        <taxon>Pseudomonadati</taxon>
        <taxon>Pseudomonadota</taxon>
        <taxon>Alphaproteobacteria</taxon>
        <taxon>Sphingomonadales</taxon>
        <taxon>Sphingomonadaceae</taxon>
        <taxon>Novosphingobium</taxon>
    </lineage>
</organism>
<dbReference type="InterPro" id="IPR003469">
    <property type="entry name" value="Glyco_hydro_68"/>
</dbReference>
<evidence type="ECO:0000256" key="3">
    <source>
        <dbReference type="SAM" id="MobiDB-lite"/>
    </source>
</evidence>
<dbReference type="CDD" id="cd08997">
    <property type="entry name" value="GH68"/>
    <property type="match status" value="1"/>
</dbReference>
<evidence type="ECO:0000313" key="5">
    <source>
        <dbReference type="Proteomes" id="UP001589943"/>
    </source>
</evidence>
<dbReference type="Pfam" id="PF02435">
    <property type="entry name" value="Glyco_hydro_68"/>
    <property type="match status" value="2"/>
</dbReference>
<dbReference type="SUPFAM" id="SSF75005">
    <property type="entry name" value="Arabinanase/levansucrase/invertase"/>
    <property type="match status" value="1"/>
</dbReference>
<dbReference type="RefSeq" id="WP_379480296.1">
    <property type="nucleotide sequence ID" value="NZ_JBHLTL010000001.1"/>
</dbReference>
<sequence>MAEQDSRMADMTQATKDGSHPGIATGSAWRPSAAITGAEIALIGADAVRPAIPGLDLWDSWPLAHEDGRTASIEGRQYWFFLSAPCFPDPGARHDAARIRLASLGPDGWRDHGNALPDGFNPGSREWAGSAVLHDDGVGVTLFFTAAGRRDLPQSFEQRLFAASGRLGQDGPGGWAQPVELVRPDGRRYLLAAEAAGLPGMIKAFRDPAWFRDPATGSCHILFTASAGWDDDPYNGVVGLATRGADGVWHLADPLIEAVGVNNELERPHIIVRDGHYYLFWSTQRRTFAPGEVSGPNGLYAMVADRLDGPYRPVNGTGLVAGNPATEPTQGYSWWVTGEGEVWSFIDHWGMQGRSFEQDPALLRSQFGGTPAPTFRLAFAGDHVTIA</sequence>
<name>A0ABV6PHE8_9SPHN</name>
<dbReference type="EMBL" id="JBHLTL010000001">
    <property type="protein sequence ID" value="MFC0588807.1"/>
    <property type="molecule type" value="Genomic_DNA"/>
</dbReference>
<keyword evidence="4" id="KW-0378">Hydrolase</keyword>
<protein>
    <submittedName>
        <fullName evidence="4">Glycoside hydrolase family 68 protein</fullName>
    </submittedName>
</protein>
<evidence type="ECO:0000313" key="4">
    <source>
        <dbReference type="EMBL" id="MFC0588807.1"/>
    </source>
</evidence>
<comment type="similarity">
    <text evidence="1 2">Belongs to the glycosyl hydrolase 68 family.</text>
</comment>
<dbReference type="Gene3D" id="2.115.10.20">
    <property type="entry name" value="Glycosyl hydrolase domain, family 43"/>
    <property type="match status" value="1"/>
</dbReference>
<dbReference type="Proteomes" id="UP001589943">
    <property type="component" value="Unassembled WGS sequence"/>
</dbReference>
<evidence type="ECO:0000256" key="1">
    <source>
        <dbReference type="ARBA" id="ARBA00006775"/>
    </source>
</evidence>
<comment type="caution">
    <text evidence="4">The sequence shown here is derived from an EMBL/GenBank/DDBJ whole genome shotgun (WGS) entry which is preliminary data.</text>
</comment>
<proteinExistence type="inferred from homology"/>
<dbReference type="InterPro" id="IPR023296">
    <property type="entry name" value="Glyco_hydro_beta-prop_sf"/>
</dbReference>
<keyword evidence="5" id="KW-1185">Reference proteome</keyword>
<accession>A0ABV6PHE8</accession>
<dbReference type="GO" id="GO:0016787">
    <property type="term" value="F:hydrolase activity"/>
    <property type="evidence" value="ECO:0007669"/>
    <property type="project" value="UniProtKB-KW"/>
</dbReference>
<gene>
    <name evidence="4" type="ORF">ACFFF7_05215</name>
</gene>
<reference evidence="4 5" key="1">
    <citation type="submission" date="2024-09" db="EMBL/GenBank/DDBJ databases">
        <authorList>
            <person name="Sun Q."/>
            <person name="Mori K."/>
        </authorList>
    </citation>
    <scope>NUCLEOTIDE SEQUENCE [LARGE SCALE GENOMIC DNA]</scope>
    <source>
        <strain evidence="4 5">NCAIM B.02537</strain>
    </source>
</reference>